<dbReference type="VEuPathDB" id="VectorBase:PHUM045060"/>
<evidence type="ECO:0000259" key="8">
    <source>
        <dbReference type="PROSITE" id="PS50309"/>
    </source>
</evidence>
<dbReference type="OrthoDB" id="1738954at2759"/>
<dbReference type="InterPro" id="IPR036572">
    <property type="entry name" value="Doublecortin_dom_sf"/>
</dbReference>
<feature type="region of interest" description="Disordered" evidence="7">
    <location>
        <begin position="28"/>
        <end position="59"/>
    </location>
</feature>
<evidence type="ECO:0000256" key="6">
    <source>
        <dbReference type="ARBA" id="ARBA00023273"/>
    </source>
</evidence>
<dbReference type="SUPFAM" id="SSF89837">
    <property type="entry name" value="Doublecortin (DC)"/>
    <property type="match status" value="1"/>
</dbReference>
<dbReference type="HOGENOM" id="CLU_1505253_0_0_1"/>
<evidence type="ECO:0000313" key="9">
    <source>
        <dbReference type="EMBL" id="EEB10506.1"/>
    </source>
</evidence>
<reference evidence="9" key="2">
    <citation type="submission" date="2007-04" db="EMBL/GenBank/DDBJ databases">
        <title>The genome of the human body louse.</title>
        <authorList>
            <consortium name="The Human Body Louse Genome Consortium"/>
            <person name="Kirkness E."/>
            <person name="Walenz B."/>
            <person name="Hass B."/>
            <person name="Bruggner R."/>
            <person name="Strausberg R."/>
        </authorList>
    </citation>
    <scope>NUCLEOTIDE SEQUENCE</scope>
    <source>
        <strain evidence="9">USDA</strain>
    </source>
</reference>
<keyword evidence="11" id="KW-1185">Reference proteome</keyword>
<evidence type="ECO:0000256" key="3">
    <source>
        <dbReference type="ARBA" id="ARBA00022490"/>
    </source>
</evidence>
<dbReference type="CTD" id="8232703"/>
<dbReference type="PANTHER" id="PTHR23005">
    <property type="entry name" value="RETINITIS PIGMENTOSA 1 PROTEIN"/>
    <property type="match status" value="1"/>
</dbReference>
<reference evidence="10" key="3">
    <citation type="submission" date="2020-05" db="UniProtKB">
        <authorList>
            <consortium name="EnsemblMetazoa"/>
        </authorList>
    </citation>
    <scope>IDENTIFICATION</scope>
    <source>
        <strain evidence="10">USDA</strain>
    </source>
</reference>
<dbReference type="eggNOG" id="KOG3757">
    <property type="taxonomic scope" value="Eukaryota"/>
</dbReference>
<evidence type="ECO:0000256" key="4">
    <source>
        <dbReference type="ARBA" id="ARBA00022737"/>
    </source>
</evidence>
<dbReference type="AlphaFoldDB" id="E0VAV0"/>
<dbReference type="GeneID" id="8232703"/>
<dbReference type="EMBL" id="DS235016">
    <property type="protein sequence ID" value="EEB10506.1"/>
    <property type="molecule type" value="Genomic_DNA"/>
</dbReference>
<keyword evidence="4" id="KW-0677">Repeat</keyword>
<dbReference type="EnsemblMetazoa" id="PHUM045060-RA">
    <property type="protein sequence ID" value="PHUM045060-PA"/>
    <property type="gene ID" value="PHUM045060"/>
</dbReference>
<gene>
    <name evidence="10" type="primary">8232703</name>
    <name evidence="9" type="ORF">Phum_PHUM045060</name>
</gene>
<dbReference type="GO" id="GO:0008017">
    <property type="term" value="F:microtubule binding"/>
    <property type="evidence" value="ECO:0007669"/>
    <property type="project" value="UniProtKB-ARBA"/>
</dbReference>
<dbReference type="STRING" id="121224.E0VAV0"/>
<evidence type="ECO:0000256" key="1">
    <source>
        <dbReference type="ARBA" id="ARBA00004245"/>
    </source>
</evidence>
<proteinExistence type="predicted"/>
<dbReference type="PROSITE" id="PS50309">
    <property type="entry name" value="DC"/>
    <property type="match status" value="1"/>
</dbReference>
<dbReference type="GO" id="GO:0042461">
    <property type="term" value="P:photoreceptor cell development"/>
    <property type="evidence" value="ECO:0007669"/>
    <property type="project" value="TreeGrafter"/>
</dbReference>
<evidence type="ECO:0000256" key="5">
    <source>
        <dbReference type="ARBA" id="ARBA00023212"/>
    </source>
</evidence>
<dbReference type="Gene3D" id="3.10.20.230">
    <property type="entry name" value="Doublecortin domain"/>
    <property type="match status" value="1"/>
</dbReference>
<protein>
    <recommendedName>
        <fullName evidence="8">Doublecortin domain-containing protein</fullName>
    </recommendedName>
</protein>
<sequence length="179" mass="20153">MSLSTIEGSSVGTFSDFDVLSVVTEFVSSRPASPGGGMNDGGSESSSMPPRPKSRPDHSAKYNNLSYWRAKKLVFYKNGDPFFPGLEFRFKPGRDVGSLDGILDKLSLRLDLPYGARYIFSMDGERKTRLEELEDGNSYVVSSYKTFKTFPFPLPSPPKKKKKVDFFFNYFFFWGSPVT</sequence>
<evidence type="ECO:0000256" key="7">
    <source>
        <dbReference type="SAM" id="MobiDB-lite"/>
    </source>
</evidence>
<accession>E0VAV0</accession>
<dbReference type="InterPro" id="IPR003533">
    <property type="entry name" value="Doublecortin_dom"/>
</dbReference>
<dbReference type="GO" id="GO:0005930">
    <property type="term" value="C:axoneme"/>
    <property type="evidence" value="ECO:0007669"/>
    <property type="project" value="TreeGrafter"/>
</dbReference>
<keyword evidence="3" id="KW-0963">Cytoplasm</keyword>
<feature type="domain" description="Doublecortin" evidence="8">
    <location>
        <begin position="71"/>
        <end position="153"/>
    </location>
</feature>
<keyword evidence="6" id="KW-0966">Cell projection</keyword>
<evidence type="ECO:0000313" key="11">
    <source>
        <dbReference type="Proteomes" id="UP000009046"/>
    </source>
</evidence>
<dbReference type="EMBL" id="AAZO01000527">
    <property type="status" value="NOT_ANNOTATED_CDS"/>
    <property type="molecule type" value="Genomic_DNA"/>
</dbReference>
<dbReference type="KEGG" id="phu:Phum_PHUM045060"/>
<dbReference type="Proteomes" id="UP000009046">
    <property type="component" value="Unassembled WGS sequence"/>
</dbReference>
<organism>
    <name type="scientific">Pediculus humanus subsp. corporis</name>
    <name type="common">Body louse</name>
    <dbReference type="NCBI Taxonomy" id="121224"/>
    <lineage>
        <taxon>Eukaryota</taxon>
        <taxon>Metazoa</taxon>
        <taxon>Ecdysozoa</taxon>
        <taxon>Arthropoda</taxon>
        <taxon>Hexapoda</taxon>
        <taxon>Insecta</taxon>
        <taxon>Pterygota</taxon>
        <taxon>Neoptera</taxon>
        <taxon>Paraneoptera</taxon>
        <taxon>Psocodea</taxon>
        <taxon>Troctomorpha</taxon>
        <taxon>Phthiraptera</taxon>
        <taxon>Anoplura</taxon>
        <taxon>Pediculidae</taxon>
        <taxon>Pediculus</taxon>
    </lineage>
</organism>
<dbReference type="PANTHER" id="PTHR23005:SF4">
    <property type="entry name" value="OXYGEN-REGULATED PROTEIN 1"/>
    <property type="match status" value="1"/>
</dbReference>
<name>E0VAV0_PEDHC</name>
<dbReference type="RefSeq" id="XP_002423244.1">
    <property type="nucleotide sequence ID" value="XM_002423199.1"/>
</dbReference>
<dbReference type="Pfam" id="PF03607">
    <property type="entry name" value="DCX"/>
    <property type="match status" value="1"/>
</dbReference>
<evidence type="ECO:0000256" key="2">
    <source>
        <dbReference type="ARBA" id="ARBA00004316"/>
    </source>
</evidence>
<dbReference type="GO" id="GO:0035556">
    <property type="term" value="P:intracellular signal transduction"/>
    <property type="evidence" value="ECO:0007669"/>
    <property type="project" value="InterPro"/>
</dbReference>
<dbReference type="GO" id="GO:0035082">
    <property type="term" value="P:axoneme assembly"/>
    <property type="evidence" value="ECO:0007669"/>
    <property type="project" value="TreeGrafter"/>
</dbReference>
<comment type="subcellular location">
    <subcellularLocation>
        <location evidence="2">Cell projection</location>
    </subcellularLocation>
    <subcellularLocation>
        <location evidence="1">Cytoplasm</location>
        <location evidence="1">Cytoskeleton</location>
    </subcellularLocation>
</comment>
<evidence type="ECO:0000313" key="10">
    <source>
        <dbReference type="EnsemblMetazoa" id="PHUM045060-PA"/>
    </source>
</evidence>
<dbReference type="SMART" id="SM00537">
    <property type="entry name" value="DCX"/>
    <property type="match status" value="1"/>
</dbReference>
<dbReference type="GO" id="GO:0043005">
    <property type="term" value="C:neuron projection"/>
    <property type="evidence" value="ECO:0007669"/>
    <property type="project" value="UniProtKB-ARBA"/>
</dbReference>
<keyword evidence="5" id="KW-0206">Cytoskeleton</keyword>
<reference evidence="9" key="1">
    <citation type="submission" date="2007-04" db="EMBL/GenBank/DDBJ databases">
        <title>Annotation of Pediculus humanus corporis strain USDA.</title>
        <authorList>
            <person name="Kirkness E."/>
            <person name="Hannick L."/>
            <person name="Hass B."/>
            <person name="Bruggner R."/>
            <person name="Lawson D."/>
            <person name="Bidwell S."/>
            <person name="Joardar V."/>
            <person name="Caler E."/>
            <person name="Walenz B."/>
            <person name="Inman J."/>
            <person name="Schobel S."/>
            <person name="Galinsky K."/>
            <person name="Amedeo P."/>
            <person name="Strausberg R."/>
        </authorList>
    </citation>
    <scope>NUCLEOTIDE SEQUENCE</scope>
    <source>
        <strain evidence="9">USDA</strain>
    </source>
</reference>
<dbReference type="InParanoid" id="E0VAV0"/>
<dbReference type="FunFam" id="3.10.20.230:FF:000018">
    <property type="entry name" value="Echinoderm microtubule-associated protein-like CG42247"/>
    <property type="match status" value="1"/>
</dbReference>